<dbReference type="InterPro" id="IPR036390">
    <property type="entry name" value="WH_DNA-bd_sf"/>
</dbReference>
<reference evidence="2 3" key="1">
    <citation type="journal article" date="2018" name="J. Microbiol.">
        <title>Baekduia soli gen. nov., sp. nov., a novel bacterium isolated from the soil of Baekdu Mountain and proposal of a novel family name, Baekduiaceae fam. nov.</title>
        <authorList>
            <person name="An D.S."/>
            <person name="Siddiqi M.Z."/>
            <person name="Kim K.H."/>
            <person name="Yu H.S."/>
            <person name="Im W.T."/>
        </authorList>
    </citation>
    <scope>NUCLEOTIDE SEQUENCE [LARGE SCALE GENOMIC DNA]</scope>
    <source>
        <strain evidence="2 3">BR7-21</strain>
    </source>
</reference>
<dbReference type="InterPro" id="IPR001845">
    <property type="entry name" value="HTH_ArsR_DNA-bd_dom"/>
</dbReference>
<dbReference type="PROSITE" id="PS50987">
    <property type="entry name" value="HTH_ARSR_2"/>
    <property type="match status" value="1"/>
</dbReference>
<dbReference type="PRINTS" id="PR00778">
    <property type="entry name" value="HTHARSR"/>
</dbReference>
<dbReference type="OrthoDB" id="9806976at2"/>
<dbReference type="NCBIfam" id="NF033788">
    <property type="entry name" value="HTH_metalloreg"/>
    <property type="match status" value="1"/>
</dbReference>
<dbReference type="PANTHER" id="PTHR38600:SF2">
    <property type="entry name" value="SLL0088 PROTEIN"/>
    <property type="match status" value="1"/>
</dbReference>
<name>A0A5B8UA67_9ACTN</name>
<proteinExistence type="predicted"/>
<dbReference type="Pfam" id="PF12840">
    <property type="entry name" value="HTH_20"/>
    <property type="match status" value="1"/>
</dbReference>
<evidence type="ECO:0000259" key="1">
    <source>
        <dbReference type="PROSITE" id="PS50987"/>
    </source>
</evidence>
<dbReference type="SUPFAM" id="SSF46785">
    <property type="entry name" value="Winged helix' DNA-binding domain"/>
    <property type="match status" value="1"/>
</dbReference>
<dbReference type="InterPro" id="IPR011991">
    <property type="entry name" value="ArsR-like_HTH"/>
</dbReference>
<dbReference type="InterPro" id="IPR036388">
    <property type="entry name" value="WH-like_DNA-bd_sf"/>
</dbReference>
<dbReference type="Gene3D" id="1.10.10.10">
    <property type="entry name" value="Winged helix-like DNA-binding domain superfamily/Winged helix DNA-binding domain"/>
    <property type="match status" value="1"/>
</dbReference>
<protein>
    <submittedName>
        <fullName evidence="2">Helix-turn-helix transcriptional regulator</fullName>
    </submittedName>
</protein>
<sequence>MVQYQQLDRTLGALADPTRRAVLERLGRGGATITELAEPAGISLTGMKKHVRVLEEAGLVTTEKVGRARRCTPGPRHLEDLRAWTDMYLQMLDGRLDRFGALLDRTKGTTT</sequence>
<dbReference type="EMBL" id="CP042430">
    <property type="protein sequence ID" value="QEC49501.1"/>
    <property type="molecule type" value="Genomic_DNA"/>
</dbReference>
<dbReference type="AlphaFoldDB" id="A0A5B8UA67"/>
<dbReference type="CDD" id="cd00090">
    <property type="entry name" value="HTH_ARSR"/>
    <property type="match status" value="1"/>
</dbReference>
<dbReference type="SMART" id="SM00418">
    <property type="entry name" value="HTH_ARSR"/>
    <property type="match status" value="1"/>
</dbReference>
<dbReference type="Proteomes" id="UP000321805">
    <property type="component" value="Chromosome"/>
</dbReference>
<organism evidence="2 3">
    <name type="scientific">Baekduia soli</name>
    <dbReference type="NCBI Taxonomy" id="496014"/>
    <lineage>
        <taxon>Bacteria</taxon>
        <taxon>Bacillati</taxon>
        <taxon>Actinomycetota</taxon>
        <taxon>Thermoleophilia</taxon>
        <taxon>Solirubrobacterales</taxon>
        <taxon>Baekduiaceae</taxon>
        <taxon>Baekduia</taxon>
    </lineage>
</organism>
<evidence type="ECO:0000313" key="3">
    <source>
        <dbReference type="Proteomes" id="UP000321805"/>
    </source>
</evidence>
<dbReference type="RefSeq" id="WP_146921867.1">
    <property type="nucleotide sequence ID" value="NZ_CP042430.1"/>
</dbReference>
<evidence type="ECO:0000313" key="2">
    <source>
        <dbReference type="EMBL" id="QEC49501.1"/>
    </source>
</evidence>
<accession>A0A5B8UA67</accession>
<dbReference type="KEGG" id="bsol:FSW04_19305"/>
<feature type="domain" description="HTH arsR-type" evidence="1">
    <location>
        <begin position="1"/>
        <end position="93"/>
    </location>
</feature>
<dbReference type="PANTHER" id="PTHR38600">
    <property type="entry name" value="TRANSCRIPTIONAL REGULATORY PROTEIN"/>
    <property type="match status" value="1"/>
</dbReference>
<keyword evidence="3" id="KW-1185">Reference proteome</keyword>
<dbReference type="GO" id="GO:0003700">
    <property type="term" value="F:DNA-binding transcription factor activity"/>
    <property type="evidence" value="ECO:0007669"/>
    <property type="project" value="InterPro"/>
</dbReference>
<gene>
    <name evidence="2" type="ORF">FSW04_19305</name>
</gene>